<reference evidence="5 6" key="1">
    <citation type="submission" date="2016-02" db="EMBL/GenBank/DDBJ databases">
        <title>Draft genome sequence of Hydrogenophaga sp. LPB0072.</title>
        <authorList>
            <person name="Shin S.-K."/>
            <person name="Yi H."/>
        </authorList>
    </citation>
    <scope>NUCLEOTIDE SEQUENCE [LARGE SCALE GENOMIC DNA]</scope>
    <source>
        <strain evidence="5 6">LPB0072</strain>
    </source>
</reference>
<accession>A0A167IAL1</accession>
<reference evidence="4 7" key="2">
    <citation type="submission" date="2016-10" db="EMBL/GenBank/DDBJ databases">
        <title>Hydorgenophaga sp. LPB0072 isolated from gastropod.</title>
        <authorList>
            <person name="Kim E."/>
            <person name="Yi H."/>
        </authorList>
    </citation>
    <scope>NUCLEOTIDE SEQUENCE [LARGE SCALE GENOMIC DNA]</scope>
    <source>
        <strain evidence="4 7">LPB0072</strain>
    </source>
</reference>
<keyword evidence="6" id="KW-1185">Reference proteome</keyword>
<feature type="domain" description="DUF5648" evidence="3">
    <location>
        <begin position="125"/>
        <end position="265"/>
    </location>
</feature>
<sequence length="470" mass="50720">MMMRWSIRIRKWGLCAVVLAVALVGCGGGESSADVAQPVGTLPSSVSSGDAGQAKAESAGQKSILDEWQGYEDPDAAQNVSTAADPAEALLGKAARMNRETLNAALERKAAGAADRKAAYTGLVPVYRFYNSGTGAHFYTANTVERDQLIASSSFFQYEGAAFMVSPVPQAGLAPVYRFMNTSTGVHLYTISETERNLIQNSLPDYRLEGVAYYASLSGGVGLTPLYRFYQQNRKFHFYTALYTERDDLISNACSYRYEGLAYYVFDANAVADPPAAKPSSVVLIVGDSLAEGYGTSIGGNKYGFVTPGQVWTERLASEIKTRTARSCNKVIDVSVGGMRTVEGAEGIQAWLDQYAPTHVILAQGTNDAWQNRGVASMIANLTNMAQASKLIGANVYVMEFAFFPKGTAYRQGMSAMYQGVATDTQSAYINGTGNVPANSTYYHDDDVHLKDAAQPRVLETVWAALQPFL</sequence>
<proteinExistence type="predicted"/>
<evidence type="ECO:0000313" key="7">
    <source>
        <dbReference type="Proteomes" id="UP000185680"/>
    </source>
</evidence>
<dbReference type="InterPro" id="IPR043708">
    <property type="entry name" value="DUF5648"/>
</dbReference>
<dbReference type="PROSITE" id="PS51257">
    <property type="entry name" value="PROKAR_LIPOPROTEIN"/>
    <property type="match status" value="1"/>
</dbReference>
<dbReference type="Gene3D" id="3.40.50.1110">
    <property type="entry name" value="SGNH hydrolase"/>
    <property type="match status" value="1"/>
</dbReference>
<dbReference type="Proteomes" id="UP000185657">
    <property type="component" value="Unassembled WGS sequence"/>
</dbReference>
<dbReference type="Pfam" id="PF13472">
    <property type="entry name" value="Lipase_GDSL_2"/>
    <property type="match status" value="1"/>
</dbReference>
<evidence type="ECO:0000256" key="1">
    <source>
        <dbReference type="SAM" id="SignalP"/>
    </source>
</evidence>
<evidence type="ECO:0000313" key="5">
    <source>
        <dbReference type="EMBL" id="OAD42431.1"/>
    </source>
</evidence>
<gene>
    <name evidence="4" type="ORF">LPB072_05435</name>
    <name evidence="5" type="ORF">LPB72_08015</name>
</gene>
<dbReference type="GO" id="GO:0016788">
    <property type="term" value="F:hydrolase activity, acting on ester bonds"/>
    <property type="evidence" value="ECO:0007669"/>
    <property type="project" value="UniProtKB-ARBA"/>
</dbReference>
<keyword evidence="1" id="KW-0732">Signal</keyword>
<dbReference type="InterPro" id="IPR013830">
    <property type="entry name" value="SGNH_hydro"/>
</dbReference>
<evidence type="ECO:0000313" key="4">
    <source>
        <dbReference type="EMBL" id="AOW12381.1"/>
    </source>
</evidence>
<evidence type="ECO:0000259" key="3">
    <source>
        <dbReference type="Pfam" id="PF18885"/>
    </source>
</evidence>
<dbReference type="SUPFAM" id="SSF52266">
    <property type="entry name" value="SGNH hydrolase"/>
    <property type="match status" value="1"/>
</dbReference>
<name>A0A167IAL1_9BURK</name>
<dbReference type="Pfam" id="PF18885">
    <property type="entry name" value="DUF5648"/>
    <property type="match status" value="1"/>
</dbReference>
<feature type="signal peptide" evidence="1">
    <location>
        <begin position="1"/>
        <end position="33"/>
    </location>
</feature>
<evidence type="ECO:0000259" key="2">
    <source>
        <dbReference type="Pfam" id="PF13472"/>
    </source>
</evidence>
<dbReference type="OrthoDB" id="8882985at2"/>
<feature type="domain" description="SGNH hydrolase-type esterase" evidence="2">
    <location>
        <begin position="286"/>
        <end position="453"/>
    </location>
</feature>
<dbReference type="InterPro" id="IPR036514">
    <property type="entry name" value="SGNH_hydro_sf"/>
</dbReference>
<dbReference type="AlphaFoldDB" id="A0A167IAL1"/>
<dbReference type="EMBL" id="LVWD01000008">
    <property type="protein sequence ID" value="OAD42431.1"/>
    <property type="molecule type" value="Genomic_DNA"/>
</dbReference>
<protein>
    <submittedName>
        <fullName evidence="4">Uncharacterized protein</fullName>
    </submittedName>
</protein>
<dbReference type="STRING" id="1763535.LPB072_05435"/>
<dbReference type="KEGG" id="hyl:LPB072_05435"/>
<dbReference type="Proteomes" id="UP000185680">
    <property type="component" value="Chromosome"/>
</dbReference>
<feature type="chain" id="PRO_5044549626" evidence="1">
    <location>
        <begin position="34"/>
        <end position="470"/>
    </location>
</feature>
<organism evidence="4 7">
    <name type="scientific">Hydrogenophaga crassostreae</name>
    <dbReference type="NCBI Taxonomy" id="1763535"/>
    <lineage>
        <taxon>Bacteria</taxon>
        <taxon>Pseudomonadati</taxon>
        <taxon>Pseudomonadota</taxon>
        <taxon>Betaproteobacteria</taxon>
        <taxon>Burkholderiales</taxon>
        <taxon>Comamonadaceae</taxon>
        <taxon>Hydrogenophaga</taxon>
    </lineage>
</organism>
<dbReference type="EMBL" id="CP017476">
    <property type="protein sequence ID" value="AOW12381.1"/>
    <property type="molecule type" value="Genomic_DNA"/>
</dbReference>
<evidence type="ECO:0000313" key="6">
    <source>
        <dbReference type="Proteomes" id="UP000185657"/>
    </source>
</evidence>